<dbReference type="GO" id="GO:0030123">
    <property type="term" value="C:AP-3 adaptor complex"/>
    <property type="evidence" value="ECO:0007669"/>
    <property type="project" value="InterPro"/>
</dbReference>
<evidence type="ECO:0000256" key="4">
    <source>
        <dbReference type="ARBA" id="ARBA00022927"/>
    </source>
</evidence>
<name>A0A0B7FB04_THACB</name>
<dbReference type="AlphaFoldDB" id="A0A0B7FB04"/>
<keyword evidence="5" id="KW-0472">Membrane</keyword>
<evidence type="ECO:0000256" key="2">
    <source>
        <dbReference type="ARBA" id="ARBA00006613"/>
    </source>
</evidence>
<protein>
    <submittedName>
        <fullName evidence="8">AP-3 complex subunit beta-1</fullName>
    </submittedName>
</protein>
<dbReference type="GO" id="GO:0012505">
    <property type="term" value="C:endomembrane system"/>
    <property type="evidence" value="ECO:0007669"/>
    <property type="project" value="UniProtKB-SubCell"/>
</dbReference>
<dbReference type="GO" id="GO:0016192">
    <property type="term" value="P:vesicle-mediated transport"/>
    <property type="evidence" value="ECO:0007669"/>
    <property type="project" value="InterPro"/>
</dbReference>
<feature type="compositionally biased region" description="Acidic residues" evidence="6">
    <location>
        <begin position="713"/>
        <end position="727"/>
    </location>
</feature>
<evidence type="ECO:0000256" key="1">
    <source>
        <dbReference type="ARBA" id="ARBA00004308"/>
    </source>
</evidence>
<dbReference type="PIRSF" id="PIRSF037096">
    <property type="entry name" value="AP3_complex_beta"/>
    <property type="match status" value="1"/>
</dbReference>
<evidence type="ECO:0000313" key="8">
    <source>
        <dbReference type="EMBL" id="CEL55241.1"/>
    </source>
</evidence>
<evidence type="ECO:0000256" key="5">
    <source>
        <dbReference type="ARBA" id="ARBA00023136"/>
    </source>
</evidence>
<dbReference type="Pfam" id="PF01602">
    <property type="entry name" value="Adaptin_N"/>
    <property type="match status" value="2"/>
</dbReference>
<reference evidence="8 9" key="1">
    <citation type="submission" date="2014-11" db="EMBL/GenBank/DDBJ databases">
        <authorList>
            <person name="Wibberg Daniel"/>
        </authorList>
    </citation>
    <scope>NUCLEOTIDE SEQUENCE [LARGE SCALE GENOMIC DNA]</scope>
    <source>
        <strain evidence="8">Rhizoctonia solani AG1-IB 7/3/14</strain>
    </source>
</reference>
<dbReference type="PANTHER" id="PTHR11134">
    <property type="entry name" value="ADAPTOR COMPLEX SUBUNIT BETA FAMILY MEMBER"/>
    <property type="match status" value="1"/>
</dbReference>
<proteinExistence type="inferred from homology"/>
<dbReference type="Gene3D" id="1.25.10.10">
    <property type="entry name" value="Leucine-rich Repeat Variant"/>
    <property type="match status" value="1"/>
</dbReference>
<evidence type="ECO:0000256" key="6">
    <source>
        <dbReference type="SAM" id="MobiDB-lite"/>
    </source>
</evidence>
<keyword evidence="4" id="KW-0653">Protein transport</keyword>
<sequence length="885" mass="96720">MALNSIQENASRLGMRIQESLSEHTRDLALVGRSANASYFDSAEDKIKQISTQLTSNSDRDKLDAMKRLIALVSKGRNVSEFFAQVVLNVASPNLEIRKLVYIYLIRHAASEPDLTLLSINTFQKDLADPNPLIRAMALRVLSAIGVPMTGNVVAMGIKKCATDPSPYVRKAAALAIPKCYALDTSLHGTLLATLNLLLKNQSSLSVGAVARAFSIICPHKLELLHPHYRKLCKVLVDADEWGQVQLLDLLGRYARTMLSRPVEGLKELIDKGTKSKDDVEKFLDDGPAPFEALDPDLLLLLKCSENLLHSRNPAVVLSVARIHWYLAPSSYRSKIVSPLLRLLHLSPEVERVVVENLGVIAQEQPSLLKPHLTRFFVRASDSSPTKISKLRILLALVDASNVGSIVNECLFGPRIQRTELDYYSALCLSFLTHILKRGLRKQDYVYDEDERFGRAAADAIGRCARVIPDSSGQCVAALLSLFDSGDDTAATASVLSLRTLLQIQEDTAIVEIVQTLARRVEDVKHPEARACVIWLVGQHAGLTAGAGSRSPFAIEGIAEWAPDVLRIMAKRFMTEPDISKLATLTLAAKLTTLNPHAPILQKLISYVLALARWDTSYDVRDRARWISGLVRGFLQMDENPDEDGDEDRTEGESGVVLRPEQVRVVLFEGKAGIADLPLWKEQDNTRVLGSLSLVTGVRDFTGMGTGRPFPDWCEEPTDGELRDTEDDNKPAAPPAPTFLSSQNIGSHGVPTPRSGARTPIVLTPTKNAEQSTTKGLPGHDLEAFYAAAGGSEESESEEEESEEEESEEEGSEEEEGESEDQDEEGEGEGEEDEESDKDKNQVTGKSAGYEDDLPPRERTPVASSLAAGTAGGVGEDAVWGSSPQ</sequence>
<evidence type="ECO:0000256" key="3">
    <source>
        <dbReference type="ARBA" id="ARBA00022448"/>
    </source>
</evidence>
<dbReference type="EMBL" id="LN679101">
    <property type="protein sequence ID" value="CEL55241.1"/>
    <property type="molecule type" value="Genomic_DNA"/>
</dbReference>
<feature type="region of interest" description="Disordered" evidence="6">
    <location>
        <begin position="705"/>
        <end position="885"/>
    </location>
</feature>
<comment type="similarity">
    <text evidence="2">Belongs to the adaptor complexes large subunit family.</text>
</comment>
<feature type="domain" description="Clathrin/coatomer adaptor adaptin-like N-terminal" evidence="7">
    <location>
        <begin position="444"/>
        <end position="631"/>
    </location>
</feature>
<dbReference type="InterPro" id="IPR026739">
    <property type="entry name" value="AP_beta"/>
</dbReference>
<dbReference type="InterPro" id="IPR011989">
    <property type="entry name" value="ARM-like"/>
</dbReference>
<gene>
    <name evidence="8" type="ORF">RSOLAG1IB_01250</name>
</gene>
<dbReference type="InterPro" id="IPR002553">
    <property type="entry name" value="Clathrin/coatomer_adapt-like_N"/>
</dbReference>
<comment type="subcellular location">
    <subcellularLocation>
        <location evidence="1">Endomembrane system</location>
    </subcellularLocation>
</comment>
<feature type="domain" description="Clathrin/coatomer adaptor adaptin-like N-terminal" evidence="7">
    <location>
        <begin position="47"/>
        <end position="409"/>
    </location>
</feature>
<organism evidence="8 9">
    <name type="scientific">Thanatephorus cucumeris (strain AG1-IB / isolate 7/3/14)</name>
    <name type="common">Lettuce bottom rot fungus</name>
    <name type="synonym">Rhizoctonia solani</name>
    <dbReference type="NCBI Taxonomy" id="1108050"/>
    <lineage>
        <taxon>Eukaryota</taxon>
        <taxon>Fungi</taxon>
        <taxon>Dikarya</taxon>
        <taxon>Basidiomycota</taxon>
        <taxon>Agaricomycotina</taxon>
        <taxon>Agaricomycetes</taxon>
        <taxon>Cantharellales</taxon>
        <taxon>Ceratobasidiaceae</taxon>
        <taxon>Rhizoctonia</taxon>
        <taxon>Rhizoctonia solani AG-1</taxon>
    </lineage>
</organism>
<feature type="compositionally biased region" description="Polar residues" evidence="6">
    <location>
        <begin position="765"/>
        <end position="775"/>
    </location>
</feature>
<keyword evidence="9" id="KW-1185">Reference proteome</keyword>
<dbReference type="SUPFAM" id="SSF48371">
    <property type="entry name" value="ARM repeat"/>
    <property type="match status" value="1"/>
</dbReference>
<feature type="compositionally biased region" description="Acidic residues" evidence="6">
    <location>
        <begin position="793"/>
        <end position="836"/>
    </location>
</feature>
<dbReference type="Proteomes" id="UP000059188">
    <property type="component" value="Unassembled WGS sequence"/>
</dbReference>
<keyword evidence="3" id="KW-0813">Transport</keyword>
<evidence type="ECO:0000259" key="7">
    <source>
        <dbReference type="Pfam" id="PF01602"/>
    </source>
</evidence>
<accession>A0A0B7FB04</accession>
<dbReference type="STRING" id="1108050.A0A0B7FB04"/>
<dbReference type="GO" id="GO:0006886">
    <property type="term" value="P:intracellular protein transport"/>
    <property type="evidence" value="ECO:0007669"/>
    <property type="project" value="InterPro"/>
</dbReference>
<dbReference type="InterPro" id="IPR026740">
    <property type="entry name" value="AP3_beta"/>
</dbReference>
<dbReference type="InterPro" id="IPR016024">
    <property type="entry name" value="ARM-type_fold"/>
</dbReference>
<evidence type="ECO:0000313" key="9">
    <source>
        <dbReference type="Proteomes" id="UP000059188"/>
    </source>
</evidence>
<dbReference type="OrthoDB" id="10254310at2759"/>